<evidence type="ECO:0000313" key="2">
    <source>
        <dbReference type="EMBL" id="ACV10242.1"/>
    </source>
</evidence>
<dbReference type="OrthoDB" id="302822at2157"/>
<keyword evidence="1" id="KW-0472">Membrane</keyword>
<protein>
    <submittedName>
        <fullName evidence="2">Uncharacterized protein</fullName>
    </submittedName>
</protein>
<dbReference type="eggNOG" id="arCOG09067">
    <property type="taxonomic scope" value="Archaea"/>
</dbReference>
<keyword evidence="1" id="KW-1133">Transmembrane helix</keyword>
<dbReference type="AlphaFoldDB" id="C7NNL4"/>
<dbReference type="HOGENOM" id="CLU_211857_0_0_2"/>
<keyword evidence="1" id="KW-0812">Transmembrane</keyword>
<dbReference type="EMBL" id="CP001687">
    <property type="protein sequence ID" value="ACV10242.1"/>
    <property type="molecule type" value="Genomic_DNA"/>
</dbReference>
<dbReference type="Proteomes" id="UP000002071">
    <property type="component" value="Chromosome"/>
</dbReference>
<feature type="transmembrane region" description="Helical" evidence="1">
    <location>
        <begin position="31"/>
        <end position="50"/>
    </location>
</feature>
<sequence>MRMLMAGVVLSLLGFSGYLAGIAISYPRRSISLAAIMIGLTFVAIGRASAMEGSA</sequence>
<proteinExistence type="predicted"/>
<evidence type="ECO:0000313" key="3">
    <source>
        <dbReference type="Proteomes" id="UP000002071"/>
    </source>
</evidence>
<dbReference type="STRING" id="519442.Huta_0053"/>
<gene>
    <name evidence="2" type="ordered locus">Huta_0053</name>
</gene>
<dbReference type="KEGG" id="hut:Huta_0053"/>
<reference evidence="2 3" key="1">
    <citation type="journal article" date="2009" name="Stand. Genomic Sci.">
        <title>Complete genome sequence of Halorhabdus utahensis type strain (AX-2).</title>
        <authorList>
            <person name="Anderson I."/>
            <person name="Tindall B.J."/>
            <person name="Pomrenke H."/>
            <person name="Goker M."/>
            <person name="Lapidus A."/>
            <person name="Nolan M."/>
            <person name="Copeland A."/>
            <person name="Glavina Del Rio T."/>
            <person name="Chen F."/>
            <person name="Tice H."/>
            <person name="Cheng J.F."/>
            <person name="Lucas S."/>
            <person name="Chertkov O."/>
            <person name="Bruce D."/>
            <person name="Brettin T."/>
            <person name="Detter J.C."/>
            <person name="Han C."/>
            <person name="Goodwin L."/>
            <person name="Land M."/>
            <person name="Hauser L."/>
            <person name="Chang Y.J."/>
            <person name="Jeffries C.D."/>
            <person name="Pitluck S."/>
            <person name="Pati A."/>
            <person name="Mavromatis K."/>
            <person name="Ivanova N."/>
            <person name="Ovchinnikova G."/>
            <person name="Chen A."/>
            <person name="Palaniappan K."/>
            <person name="Chain P."/>
            <person name="Rohde M."/>
            <person name="Bristow J."/>
            <person name="Eisen J.A."/>
            <person name="Markowitz V."/>
            <person name="Hugenholtz P."/>
            <person name="Kyrpides N.C."/>
            <person name="Klenk H.P."/>
        </authorList>
    </citation>
    <scope>NUCLEOTIDE SEQUENCE [LARGE SCALE GENOMIC DNA]</scope>
    <source>
        <strain evidence="3">DSM 12940 / JCM 11049 / AX-2</strain>
    </source>
</reference>
<dbReference type="GeneID" id="54763342"/>
<organism evidence="2 3">
    <name type="scientific">Halorhabdus utahensis (strain DSM 12940 / JCM 11049 / AX-2)</name>
    <dbReference type="NCBI Taxonomy" id="519442"/>
    <lineage>
        <taxon>Archaea</taxon>
        <taxon>Methanobacteriati</taxon>
        <taxon>Methanobacteriota</taxon>
        <taxon>Stenosarchaea group</taxon>
        <taxon>Halobacteria</taxon>
        <taxon>Halobacteriales</taxon>
        <taxon>Haloarculaceae</taxon>
        <taxon>Halorhabdus</taxon>
    </lineage>
</organism>
<keyword evidence="3" id="KW-1185">Reference proteome</keyword>
<name>C7NNL4_HALUD</name>
<accession>C7NNL4</accession>
<dbReference type="RefSeq" id="WP_012795119.1">
    <property type="nucleotide sequence ID" value="NC_013158.1"/>
</dbReference>
<evidence type="ECO:0000256" key="1">
    <source>
        <dbReference type="SAM" id="Phobius"/>
    </source>
</evidence>